<dbReference type="GO" id="GO:0046906">
    <property type="term" value="F:tetrapyrrole binding"/>
    <property type="evidence" value="ECO:0007669"/>
    <property type="project" value="TreeGrafter"/>
</dbReference>
<feature type="domain" description="GUN4-like" evidence="2">
    <location>
        <begin position="73"/>
        <end position="226"/>
    </location>
</feature>
<proteinExistence type="predicted"/>
<dbReference type="Gene3D" id="1.25.40.620">
    <property type="match status" value="1"/>
</dbReference>
<keyword evidence="4" id="KW-1185">Reference proteome</keyword>
<dbReference type="GO" id="GO:0010019">
    <property type="term" value="P:chloroplast-nucleus signaling pathway"/>
    <property type="evidence" value="ECO:0007669"/>
    <property type="project" value="TreeGrafter"/>
</dbReference>
<feature type="compositionally biased region" description="Acidic residues" evidence="1">
    <location>
        <begin position="229"/>
        <end position="243"/>
    </location>
</feature>
<feature type="region of interest" description="Disordered" evidence="1">
    <location>
        <begin position="1"/>
        <end position="35"/>
    </location>
</feature>
<feature type="compositionally biased region" description="Polar residues" evidence="1">
    <location>
        <begin position="1"/>
        <end position="11"/>
    </location>
</feature>
<dbReference type="OrthoDB" id="4835at2759"/>
<feature type="region of interest" description="Disordered" evidence="1">
    <location>
        <begin position="225"/>
        <end position="245"/>
    </location>
</feature>
<dbReference type="Proteomes" id="UP000325081">
    <property type="component" value="Unassembled WGS sequence"/>
</dbReference>
<dbReference type="InterPro" id="IPR008629">
    <property type="entry name" value="GUN4-like"/>
</dbReference>
<dbReference type="AlphaFoldDB" id="A0A5A7Q8R4"/>
<dbReference type="PANTHER" id="PTHR34800:SF1">
    <property type="entry name" value="TETRAPYRROLE-BINDING PROTEIN, CHLOROPLASTIC"/>
    <property type="match status" value="1"/>
</dbReference>
<feature type="compositionally biased region" description="Low complexity" evidence="1">
    <location>
        <begin position="21"/>
        <end position="35"/>
    </location>
</feature>
<dbReference type="CDD" id="cd16383">
    <property type="entry name" value="GUN4"/>
    <property type="match status" value="1"/>
</dbReference>
<evidence type="ECO:0000256" key="1">
    <source>
        <dbReference type="SAM" id="MobiDB-lite"/>
    </source>
</evidence>
<dbReference type="InterPro" id="IPR037215">
    <property type="entry name" value="GUN4-like_sf"/>
</dbReference>
<dbReference type="GO" id="GO:0009507">
    <property type="term" value="C:chloroplast"/>
    <property type="evidence" value="ECO:0007669"/>
    <property type="project" value="TreeGrafter"/>
</dbReference>
<dbReference type="FunFam" id="1.10.10.1770:FF:000001">
    <property type="entry name" value="Tetrapyrrole-binding protein, chloroplastic"/>
    <property type="match status" value="1"/>
</dbReference>
<dbReference type="EMBL" id="BKCP01006183">
    <property type="protein sequence ID" value="GER41655.1"/>
    <property type="molecule type" value="Genomic_DNA"/>
</dbReference>
<dbReference type="Gene3D" id="1.10.10.1770">
    <property type="entry name" value="Gun4-like"/>
    <property type="match status" value="1"/>
</dbReference>
<dbReference type="SUPFAM" id="SSF140869">
    <property type="entry name" value="GUN4-like"/>
    <property type="match status" value="1"/>
</dbReference>
<accession>A0A5A7Q8R4</accession>
<evidence type="ECO:0000313" key="3">
    <source>
        <dbReference type="EMBL" id="GER41655.1"/>
    </source>
</evidence>
<protein>
    <submittedName>
        <fullName evidence="3">Tetrapyrrole-binding family protein</fullName>
    </submittedName>
</protein>
<organism evidence="3 4">
    <name type="scientific">Striga asiatica</name>
    <name type="common">Asiatic witchweed</name>
    <name type="synonym">Buchnera asiatica</name>
    <dbReference type="NCBI Taxonomy" id="4170"/>
    <lineage>
        <taxon>Eukaryota</taxon>
        <taxon>Viridiplantae</taxon>
        <taxon>Streptophyta</taxon>
        <taxon>Embryophyta</taxon>
        <taxon>Tracheophyta</taxon>
        <taxon>Spermatophyta</taxon>
        <taxon>Magnoliopsida</taxon>
        <taxon>eudicotyledons</taxon>
        <taxon>Gunneridae</taxon>
        <taxon>Pentapetalae</taxon>
        <taxon>asterids</taxon>
        <taxon>lamiids</taxon>
        <taxon>Lamiales</taxon>
        <taxon>Orobanchaceae</taxon>
        <taxon>Buchnereae</taxon>
        <taxon>Striga</taxon>
    </lineage>
</organism>
<evidence type="ECO:0000259" key="2">
    <source>
        <dbReference type="Pfam" id="PF05419"/>
    </source>
</evidence>
<dbReference type="Pfam" id="PF05419">
    <property type="entry name" value="GUN4"/>
    <property type="match status" value="1"/>
</dbReference>
<gene>
    <name evidence="3" type="ORF">STAS_18379</name>
</gene>
<name>A0A5A7Q8R4_STRAF</name>
<sequence>MATNTFNTTHSLRSRRHSIDSPQAAPAAPNHSSHSLFLTPKSAVRPLSHSAAAAAASTTANPSTSGATGSGGVSLDLLEQYLSSKNFRQADEETRRLLIALAGEAAIRRGYVFFSEVQFILAGDLRAIDGLWREHSKGRYGYSVQRRIWKKAKGDFTRFFIRVGWMKKLEGCEVEQYNYRSFPGEFIWDPPEEEEEEGVAHAPEGHLPLTNALRGTRLLESILTHPAFDDDDNDDDDDGDDDEKMMRKAVGKPLIGFKPNYTF</sequence>
<evidence type="ECO:0000313" key="4">
    <source>
        <dbReference type="Proteomes" id="UP000325081"/>
    </source>
</evidence>
<comment type="caution">
    <text evidence="3">The sequence shown here is derived from an EMBL/GenBank/DDBJ whole genome shotgun (WGS) entry which is preliminary data.</text>
</comment>
<reference evidence="4" key="1">
    <citation type="journal article" date="2019" name="Curr. Biol.">
        <title>Genome Sequence of Striga asiatica Provides Insight into the Evolution of Plant Parasitism.</title>
        <authorList>
            <person name="Yoshida S."/>
            <person name="Kim S."/>
            <person name="Wafula E.K."/>
            <person name="Tanskanen J."/>
            <person name="Kim Y.M."/>
            <person name="Honaas L."/>
            <person name="Yang Z."/>
            <person name="Spallek T."/>
            <person name="Conn C.E."/>
            <person name="Ichihashi Y."/>
            <person name="Cheong K."/>
            <person name="Cui S."/>
            <person name="Der J.P."/>
            <person name="Gundlach H."/>
            <person name="Jiao Y."/>
            <person name="Hori C."/>
            <person name="Ishida J.K."/>
            <person name="Kasahara H."/>
            <person name="Kiba T."/>
            <person name="Kim M.S."/>
            <person name="Koo N."/>
            <person name="Laohavisit A."/>
            <person name="Lee Y.H."/>
            <person name="Lumba S."/>
            <person name="McCourt P."/>
            <person name="Mortimer J.C."/>
            <person name="Mutuku J.M."/>
            <person name="Nomura T."/>
            <person name="Sasaki-Sekimoto Y."/>
            <person name="Seto Y."/>
            <person name="Wang Y."/>
            <person name="Wakatake T."/>
            <person name="Sakakibara H."/>
            <person name="Demura T."/>
            <person name="Yamaguchi S."/>
            <person name="Yoneyama K."/>
            <person name="Manabe R.I."/>
            <person name="Nelson D.C."/>
            <person name="Schulman A.H."/>
            <person name="Timko M.P."/>
            <person name="dePamphilis C.W."/>
            <person name="Choi D."/>
            <person name="Shirasu K."/>
        </authorList>
    </citation>
    <scope>NUCLEOTIDE SEQUENCE [LARGE SCALE GENOMIC DNA]</scope>
    <source>
        <strain evidence="4">cv. UVA1</strain>
    </source>
</reference>
<dbReference type="PANTHER" id="PTHR34800">
    <property type="entry name" value="TETRAPYRROLE-BINDING PROTEIN, CHLOROPLASTIC"/>
    <property type="match status" value="1"/>
</dbReference>